<reference evidence="4" key="1">
    <citation type="submission" date="2017-06" db="EMBL/GenBank/DDBJ databases">
        <authorList>
            <person name="Varghese N."/>
            <person name="Submissions S."/>
        </authorList>
    </citation>
    <scope>NUCLEOTIDE SEQUENCE [LARGE SCALE GENOMIC DNA]</scope>
    <source>
        <strain evidence="4">DSM 45423</strain>
    </source>
</reference>
<dbReference type="InterPro" id="IPR045676">
    <property type="entry name" value="DUF6194"/>
</dbReference>
<evidence type="ECO:0000256" key="1">
    <source>
        <dbReference type="SAM" id="MobiDB-lite"/>
    </source>
</evidence>
<sequence length="171" mass="17798">MSIDDVVGLVESLGGVLTLRPGPGDGSPEAAWGDLFFHYAPDGVVPRTQPFATVVTKDLPGEPAAGLDRPGAFRLNIAASAADHSRWTGRAPGEPVPGDAGPAVPDTVLAHPVYGHLGWVAVVDPGPRTAGAVGDLLRAAHARARARRERRLSVQPRSPELPPSGERSSEM</sequence>
<evidence type="ECO:0000313" key="3">
    <source>
        <dbReference type="EMBL" id="SNS02801.1"/>
    </source>
</evidence>
<keyword evidence="4" id="KW-1185">Reference proteome</keyword>
<protein>
    <recommendedName>
        <fullName evidence="2">DUF6194 domain-containing protein</fullName>
    </recommendedName>
</protein>
<accession>A0A239B5D4</accession>
<dbReference type="EMBL" id="FZOH01000002">
    <property type="protein sequence ID" value="SNS02801.1"/>
    <property type="molecule type" value="Genomic_DNA"/>
</dbReference>
<feature type="region of interest" description="Disordered" evidence="1">
    <location>
        <begin position="145"/>
        <end position="171"/>
    </location>
</feature>
<name>A0A239B5D4_9ACTN</name>
<gene>
    <name evidence="3" type="ORF">SAMN04488107_0925</name>
</gene>
<feature type="domain" description="DUF6194" evidence="2">
    <location>
        <begin position="1"/>
        <end position="151"/>
    </location>
</feature>
<organism evidence="3 4">
    <name type="scientific">Geodermatophilus saharensis</name>
    <dbReference type="NCBI Taxonomy" id="1137994"/>
    <lineage>
        <taxon>Bacteria</taxon>
        <taxon>Bacillati</taxon>
        <taxon>Actinomycetota</taxon>
        <taxon>Actinomycetes</taxon>
        <taxon>Geodermatophilales</taxon>
        <taxon>Geodermatophilaceae</taxon>
        <taxon>Geodermatophilus</taxon>
    </lineage>
</organism>
<proteinExistence type="predicted"/>
<dbReference type="AlphaFoldDB" id="A0A239B5D4"/>
<dbReference type="Pfam" id="PF19694">
    <property type="entry name" value="DUF6194"/>
    <property type="match status" value="1"/>
</dbReference>
<evidence type="ECO:0000259" key="2">
    <source>
        <dbReference type="Pfam" id="PF19694"/>
    </source>
</evidence>
<evidence type="ECO:0000313" key="4">
    <source>
        <dbReference type="Proteomes" id="UP000198386"/>
    </source>
</evidence>
<dbReference type="Proteomes" id="UP000198386">
    <property type="component" value="Unassembled WGS sequence"/>
</dbReference>